<dbReference type="SUPFAM" id="SSF46689">
    <property type="entry name" value="Homeodomain-like"/>
    <property type="match status" value="1"/>
</dbReference>
<dbReference type="Proteomes" id="UP000265742">
    <property type="component" value="Unassembled WGS sequence"/>
</dbReference>
<name>A0A3A1TZZ2_9MICO</name>
<sequence>MTLQTCTTNKLPQTVVSRTIRLVALTGTPRGAATRSRIRAATMRLLQTHDGAPTVAEIAAAAEVYPNQITHHFGSKDRLFVEAAFVLLLRDTDRLQAAGRRMRTAESFRSAIARTALAMPSLPRVVAAVALARERSDAQEEVRRAVGILFRQSERYLDRVLRERGWISDHGTARDVTTFWSAVFGAVLLSSGGIPGGPSVVDLAATLTIRADPAAR</sequence>
<keyword evidence="2" id="KW-0238">DNA-binding</keyword>
<dbReference type="EMBL" id="QXTG01000001">
    <property type="protein sequence ID" value="RIX30204.1"/>
    <property type="molecule type" value="Genomic_DNA"/>
</dbReference>
<dbReference type="SUPFAM" id="SSF48498">
    <property type="entry name" value="Tetracyclin repressor-like, C-terminal domain"/>
    <property type="match status" value="1"/>
</dbReference>
<keyword evidence="3" id="KW-0804">Transcription</keyword>
<dbReference type="InterPro" id="IPR009057">
    <property type="entry name" value="Homeodomain-like_sf"/>
</dbReference>
<evidence type="ECO:0000256" key="2">
    <source>
        <dbReference type="ARBA" id="ARBA00023125"/>
    </source>
</evidence>
<feature type="domain" description="Tetracyclin repressor-like C-terminal" evidence="5">
    <location>
        <begin position="107"/>
        <end position="207"/>
    </location>
</feature>
<feature type="domain" description="HTH tetR-type" evidence="4">
    <location>
        <begin position="38"/>
        <end position="82"/>
    </location>
</feature>
<accession>A0A3A1TZZ2</accession>
<proteinExistence type="predicted"/>
<dbReference type="InterPro" id="IPR011075">
    <property type="entry name" value="TetR_C"/>
</dbReference>
<keyword evidence="1" id="KW-0805">Transcription regulation</keyword>
<evidence type="ECO:0000256" key="1">
    <source>
        <dbReference type="ARBA" id="ARBA00023015"/>
    </source>
</evidence>
<comment type="caution">
    <text evidence="6">The sequence shown here is derived from an EMBL/GenBank/DDBJ whole genome shotgun (WGS) entry which is preliminary data.</text>
</comment>
<dbReference type="Gene3D" id="1.10.357.10">
    <property type="entry name" value="Tetracycline Repressor, domain 2"/>
    <property type="match status" value="1"/>
</dbReference>
<dbReference type="AlphaFoldDB" id="A0A3A1TZZ2"/>
<organism evidence="6 7">
    <name type="scientific">Amnibacterium setariae</name>
    <dbReference type="NCBI Taxonomy" id="2306585"/>
    <lineage>
        <taxon>Bacteria</taxon>
        <taxon>Bacillati</taxon>
        <taxon>Actinomycetota</taxon>
        <taxon>Actinomycetes</taxon>
        <taxon>Micrococcales</taxon>
        <taxon>Microbacteriaceae</taxon>
        <taxon>Amnibacterium</taxon>
    </lineage>
</organism>
<dbReference type="OrthoDB" id="2356263at2"/>
<evidence type="ECO:0000259" key="4">
    <source>
        <dbReference type="Pfam" id="PF00440"/>
    </source>
</evidence>
<evidence type="ECO:0000259" key="5">
    <source>
        <dbReference type="Pfam" id="PF16914"/>
    </source>
</evidence>
<dbReference type="GO" id="GO:0003677">
    <property type="term" value="F:DNA binding"/>
    <property type="evidence" value="ECO:0007669"/>
    <property type="project" value="UniProtKB-KW"/>
</dbReference>
<gene>
    <name evidence="6" type="ORF">D1781_01780</name>
</gene>
<dbReference type="Pfam" id="PF16914">
    <property type="entry name" value="TetR_C_12"/>
    <property type="match status" value="1"/>
</dbReference>
<dbReference type="Pfam" id="PF00440">
    <property type="entry name" value="TetR_N"/>
    <property type="match status" value="1"/>
</dbReference>
<evidence type="ECO:0000313" key="7">
    <source>
        <dbReference type="Proteomes" id="UP000265742"/>
    </source>
</evidence>
<evidence type="ECO:0000313" key="6">
    <source>
        <dbReference type="EMBL" id="RIX30204.1"/>
    </source>
</evidence>
<evidence type="ECO:0000256" key="3">
    <source>
        <dbReference type="ARBA" id="ARBA00023163"/>
    </source>
</evidence>
<dbReference type="InterPro" id="IPR036271">
    <property type="entry name" value="Tet_transcr_reg_TetR-rel_C_sf"/>
</dbReference>
<protein>
    <submittedName>
        <fullName evidence="6">TetR family transcriptional regulator</fullName>
    </submittedName>
</protein>
<keyword evidence="7" id="KW-1185">Reference proteome</keyword>
<dbReference type="InterPro" id="IPR001647">
    <property type="entry name" value="HTH_TetR"/>
</dbReference>
<reference evidence="7" key="1">
    <citation type="submission" date="2018-09" db="EMBL/GenBank/DDBJ databases">
        <authorList>
            <person name="Kim I."/>
        </authorList>
    </citation>
    <scope>NUCLEOTIDE SEQUENCE [LARGE SCALE GENOMIC DNA]</scope>
    <source>
        <strain evidence="7">DD4a</strain>
    </source>
</reference>